<comment type="caution">
    <text evidence="1">The sequence shown here is derived from an EMBL/GenBank/DDBJ whole genome shotgun (WGS) entry which is preliminary data.</text>
</comment>
<dbReference type="EMBL" id="VUJU01003724">
    <property type="protein sequence ID" value="KAF0756915.1"/>
    <property type="molecule type" value="Genomic_DNA"/>
</dbReference>
<accession>A0A6G0YJF1</accession>
<gene>
    <name evidence="1" type="ORF">FWK35_00023301</name>
</gene>
<evidence type="ECO:0000313" key="2">
    <source>
        <dbReference type="Proteomes" id="UP000478052"/>
    </source>
</evidence>
<dbReference type="OrthoDB" id="6611240at2759"/>
<evidence type="ECO:0000313" key="1">
    <source>
        <dbReference type="EMBL" id="KAF0756915.1"/>
    </source>
</evidence>
<dbReference type="AlphaFoldDB" id="A0A6G0YJF1"/>
<organism evidence="1 2">
    <name type="scientific">Aphis craccivora</name>
    <name type="common">Cowpea aphid</name>
    <dbReference type="NCBI Taxonomy" id="307492"/>
    <lineage>
        <taxon>Eukaryota</taxon>
        <taxon>Metazoa</taxon>
        <taxon>Ecdysozoa</taxon>
        <taxon>Arthropoda</taxon>
        <taxon>Hexapoda</taxon>
        <taxon>Insecta</taxon>
        <taxon>Pterygota</taxon>
        <taxon>Neoptera</taxon>
        <taxon>Paraneoptera</taxon>
        <taxon>Hemiptera</taxon>
        <taxon>Sternorrhyncha</taxon>
        <taxon>Aphidomorpha</taxon>
        <taxon>Aphidoidea</taxon>
        <taxon>Aphididae</taxon>
        <taxon>Aphidini</taxon>
        <taxon>Aphis</taxon>
        <taxon>Aphis</taxon>
    </lineage>
</organism>
<keyword evidence="2" id="KW-1185">Reference proteome</keyword>
<name>A0A6G0YJF1_APHCR</name>
<reference evidence="1 2" key="1">
    <citation type="submission" date="2019-08" db="EMBL/GenBank/DDBJ databases">
        <title>Whole genome of Aphis craccivora.</title>
        <authorList>
            <person name="Voronova N.V."/>
            <person name="Shulinski R.S."/>
            <person name="Bandarenka Y.V."/>
            <person name="Zhorov D.G."/>
            <person name="Warner D."/>
        </authorList>
    </citation>
    <scope>NUCLEOTIDE SEQUENCE [LARGE SCALE GENOMIC DNA]</scope>
    <source>
        <strain evidence="1">180601</strain>
        <tissue evidence="1">Whole Body</tissue>
    </source>
</reference>
<protein>
    <submittedName>
        <fullName evidence="1">Zinc finger MYM-type protein 1-like</fullName>
    </submittedName>
</protein>
<proteinExistence type="predicted"/>
<dbReference type="Proteomes" id="UP000478052">
    <property type="component" value="Unassembled WGS sequence"/>
</dbReference>
<sequence length="54" mass="6222">MASTNCSAERSFSVLKQVNNYLKSTMVYELKQVLALLKIENSLTKENDFEEIIH</sequence>